<dbReference type="EMBL" id="JAWDGP010003473">
    <property type="protein sequence ID" value="KAK3773961.1"/>
    <property type="molecule type" value="Genomic_DNA"/>
</dbReference>
<comment type="caution">
    <text evidence="1">The sequence shown here is derived from an EMBL/GenBank/DDBJ whole genome shotgun (WGS) entry which is preliminary data.</text>
</comment>
<sequence length="36" mass="3898">CGKVYTFLATIFTDHPYVAYSSAAADLMLDISRASV</sequence>
<dbReference type="AlphaFoldDB" id="A0AAE0ZS13"/>
<keyword evidence="2" id="KW-1185">Reference proteome</keyword>
<accession>A0AAE0ZS13</accession>
<dbReference type="Proteomes" id="UP001283361">
    <property type="component" value="Unassembled WGS sequence"/>
</dbReference>
<protein>
    <submittedName>
        <fullName evidence="1">Uncharacterized protein</fullName>
    </submittedName>
</protein>
<gene>
    <name evidence="1" type="ORF">RRG08_057505</name>
</gene>
<feature type="non-terminal residue" evidence="1">
    <location>
        <position position="36"/>
    </location>
</feature>
<evidence type="ECO:0000313" key="2">
    <source>
        <dbReference type="Proteomes" id="UP001283361"/>
    </source>
</evidence>
<proteinExistence type="predicted"/>
<evidence type="ECO:0000313" key="1">
    <source>
        <dbReference type="EMBL" id="KAK3773961.1"/>
    </source>
</evidence>
<organism evidence="1 2">
    <name type="scientific">Elysia crispata</name>
    <name type="common">lettuce slug</name>
    <dbReference type="NCBI Taxonomy" id="231223"/>
    <lineage>
        <taxon>Eukaryota</taxon>
        <taxon>Metazoa</taxon>
        <taxon>Spiralia</taxon>
        <taxon>Lophotrochozoa</taxon>
        <taxon>Mollusca</taxon>
        <taxon>Gastropoda</taxon>
        <taxon>Heterobranchia</taxon>
        <taxon>Euthyneura</taxon>
        <taxon>Panpulmonata</taxon>
        <taxon>Sacoglossa</taxon>
        <taxon>Placobranchoidea</taxon>
        <taxon>Plakobranchidae</taxon>
        <taxon>Elysia</taxon>
    </lineage>
</organism>
<name>A0AAE0ZS13_9GAST</name>
<reference evidence="1" key="1">
    <citation type="journal article" date="2023" name="G3 (Bethesda)">
        <title>A reference genome for the long-term kleptoplast-retaining sea slug Elysia crispata morphotype clarki.</title>
        <authorList>
            <person name="Eastman K.E."/>
            <person name="Pendleton A.L."/>
            <person name="Shaikh M.A."/>
            <person name="Suttiyut T."/>
            <person name="Ogas R."/>
            <person name="Tomko P."/>
            <person name="Gavelis G."/>
            <person name="Widhalm J.R."/>
            <person name="Wisecaver J.H."/>
        </authorList>
    </citation>
    <scope>NUCLEOTIDE SEQUENCE</scope>
    <source>
        <strain evidence="1">ECLA1</strain>
    </source>
</reference>